<comment type="similarity">
    <text evidence="2">Belongs to the MipA/OmpV family.</text>
</comment>
<dbReference type="PROSITE" id="PS51257">
    <property type="entry name" value="PROKAR_LIPOPROTEIN"/>
    <property type="match status" value="1"/>
</dbReference>
<evidence type="ECO:0000256" key="6">
    <source>
        <dbReference type="SAM" id="SignalP"/>
    </source>
</evidence>
<gene>
    <name evidence="7" type="ORF">H8K55_09355</name>
</gene>
<proteinExistence type="inferred from homology"/>
<dbReference type="InterPro" id="IPR010583">
    <property type="entry name" value="MipA"/>
</dbReference>
<comment type="subcellular location">
    <subcellularLocation>
        <location evidence="1">Cell outer membrane</location>
    </subcellularLocation>
</comment>
<reference evidence="7 8" key="1">
    <citation type="submission" date="2020-08" db="EMBL/GenBank/DDBJ databases">
        <title>Novel species isolated from subtropical streams in China.</title>
        <authorList>
            <person name="Lu H."/>
        </authorList>
    </citation>
    <scope>NUCLEOTIDE SEQUENCE [LARGE SCALE GENOMIC DNA]</scope>
    <source>
        <strain evidence="7 8">LX15W</strain>
    </source>
</reference>
<keyword evidence="5" id="KW-0998">Cell outer membrane</keyword>
<evidence type="ECO:0000313" key="8">
    <source>
        <dbReference type="Proteomes" id="UP000624279"/>
    </source>
</evidence>
<dbReference type="EMBL" id="JACOGA010000007">
    <property type="protein sequence ID" value="MBC3873795.1"/>
    <property type="molecule type" value="Genomic_DNA"/>
</dbReference>
<dbReference type="Pfam" id="PF06629">
    <property type="entry name" value="MipA"/>
    <property type="match status" value="1"/>
</dbReference>
<evidence type="ECO:0000313" key="7">
    <source>
        <dbReference type="EMBL" id="MBC3873795.1"/>
    </source>
</evidence>
<evidence type="ECO:0000256" key="4">
    <source>
        <dbReference type="ARBA" id="ARBA00023136"/>
    </source>
</evidence>
<accession>A0ABR6YB67</accession>
<feature type="signal peptide" evidence="6">
    <location>
        <begin position="1"/>
        <end position="33"/>
    </location>
</feature>
<dbReference type="PANTHER" id="PTHR38776:SF1">
    <property type="entry name" value="MLTA-INTERACTING PROTEIN-RELATED"/>
    <property type="match status" value="1"/>
</dbReference>
<dbReference type="RefSeq" id="WP_186941819.1">
    <property type="nucleotide sequence ID" value="NZ_JACOGA010000007.1"/>
</dbReference>
<keyword evidence="4" id="KW-0472">Membrane</keyword>
<evidence type="ECO:0000256" key="5">
    <source>
        <dbReference type="ARBA" id="ARBA00023237"/>
    </source>
</evidence>
<organism evidence="7 8">
    <name type="scientific">Undibacterium flavidum</name>
    <dbReference type="NCBI Taxonomy" id="2762297"/>
    <lineage>
        <taxon>Bacteria</taxon>
        <taxon>Pseudomonadati</taxon>
        <taxon>Pseudomonadota</taxon>
        <taxon>Betaproteobacteria</taxon>
        <taxon>Burkholderiales</taxon>
        <taxon>Oxalobacteraceae</taxon>
        <taxon>Undibacterium</taxon>
    </lineage>
</organism>
<dbReference type="Proteomes" id="UP000624279">
    <property type="component" value="Unassembled WGS sequence"/>
</dbReference>
<name>A0ABR6YB67_9BURK</name>
<keyword evidence="8" id="KW-1185">Reference proteome</keyword>
<dbReference type="PANTHER" id="PTHR38776">
    <property type="entry name" value="MLTA-INTERACTING PROTEIN-RELATED"/>
    <property type="match status" value="1"/>
</dbReference>
<evidence type="ECO:0000256" key="3">
    <source>
        <dbReference type="ARBA" id="ARBA00022729"/>
    </source>
</evidence>
<sequence>MQNKKFGLFRSFVQAISLLSSFACGAVALSAHAQEIVTTPAIESPTEKPLLVKDSEPLPLWELGVSAFALSQQAYPGSNTYVNRVLAVPYFLYRGEHFRIDRGNTGYRAIKTPRFEFDVGFAGAFGSSSDKITARRGMEKLGTLIEFGPRLKWNISDPEANGRWRFELPVRAVFDLSNQFKHRGYTIEPEIEFERRAFGGWRYSTGFSTVWGNRQMAETFYQVRPDQALAERPAYQPKQGLLAWRLSAFISHSYSNNFRVFGGLRLDSVAGAVNEHSPLVKRQTAPSLLLGLTYTWMRSARPEFD</sequence>
<feature type="chain" id="PRO_5045792630" evidence="6">
    <location>
        <begin position="34"/>
        <end position="305"/>
    </location>
</feature>
<protein>
    <submittedName>
        <fullName evidence="7">MipA/OmpV family protein</fullName>
    </submittedName>
</protein>
<keyword evidence="3 6" id="KW-0732">Signal</keyword>
<evidence type="ECO:0000256" key="1">
    <source>
        <dbReference type="ARBA" id="ARBA00004442"/>
    </source>
</evidence>
<comment type="caution">
    <text evidence="7">The sequence shown here is derived from an EMBL/GenBank/DDBJ whole genome shotgun (WGS) entry which is preliminary data.</text>
</comment>
<evidence type="ECO:0000256" key="2">
    <source>
        <dbReference type="ARBA" id="ARBA00005722"/>
    </source>
</evidence>